<evidence type="ECO:0000313" key="1">
    <source>
        <dbReference type="EMBL" id="TMQ47147.1"/>
    </source>
</evidence>
<evidence type="ECO:0000313" key="4">
    <source>
        <dbReference type="Proteomes" id="UP000320913"/>
    </source>
</evidence>
<dbReference type="AlphaFoldDB" id="A0A538T2P0"/>
<comment type="caution">
    <text evidence="2">The sequence shown here is derived from an EMBL/GenBank/DDBJ whole genome shotgun (WGS) entry which is preliminary data.</text>
</comment>
<protein>
    <submittedName>
        <fullName evidence="2">Uncharacterized protein</fullName>
    </submittedName>
</protein>
<evidence type="ECO:0000313" key="3">
    <source>
        <dbReference type="Proteomes" id="UP000316292"/>
    </source>
</evidence>
<accession>A0A538T2P0</accession>
<dbReference type="Proteomes" id="UP000316292">
    <property type="component" value="Unassembled WGS sequence"/>
</dbReference>
<dbReference type="EMBL" id="VBOV01000148">
    <property type="protein sequence ID" value="TMQ57907.1"/>
    <property type="molecule type" value="Genomic_DNA"/>
</dbReference>
<gene>
    <name evidence="1" type="ORF">E6K71_10785</name>
    <name evidence="2" type="ORF">E6K75_06065</name>
</gene>
<dbReference type="EMBL" id="VBOR01000125">
    <property type="protein sequence ID" value="TMQ47147.1"/>
    <property type="molecule type" value="Genomic_DNA"/>
</dbReference>
<proteinExistence type="predicted"/>
<sequence length="65" mass="7299">MKPSSHSPAARTTARRATEVYCRRDNRVYAVCPHVKQGSRCRCLSEVETADALFESDGWDAEIGR</sequence>
<reference evidence="3 4" key="1">
    <citation type="journal article" date="2019" name="Nat. Microbiol.">
        <title>Mediterranean grassland soil C-N compound turnover is dependent on rainfall and depth, and is mediated by genomically divergent microorganisms.</title>
        <authorList>
            <person name="Diamond S."/>
            <person name="Andeer P.F."/>
            <person name="Li Z."/>
            <person name="Crits-Christoph A."/>
            <person name="Burstein D."/>
            <person name="Anantharaman K."/>
            <person name="Lane K.R."/>
            <person name="Thomas B.C."/>
            <person name="Pan C."/>
            <person name="Northen T.R."/>
            <person name="Banfield J.F."/>
        </authorList>
    </citation>
    <scope>NUCLEOTIDE SEQUENCE [LARGE SCALE GENOMIC DNA]</scope>
    <source>
        <strain evidence="1">WS_1</strain>
        <strain evidence="2">WS_5</strain>
    </source>
</reference>
<evidence type="ECO:0000313" key="2">
    <source>
        <dbReference type="EMBL" id="TMQ57907.1"/>
    </source>
</evidence>
<dbReference type="Proteomes" id="UP000320913">
    <property type="component" value="Unassembled WGS sequence"/>
</dbReference>
<name>A0A538T2P0_UNCEI</name>
<organism evidence="2 4">
    <name type="scientific">Eiseniibacteriota bacterium</name>
    <dbReference type="NCBI Taxonomy" id="2212470"/>
    <lineage>
        <taxon>Bacteria</taxon>
        <taxon>Candidatus Eiseniibacteriota</taxon>
    </lineage>
</organism>